<dbReference type="PANTHER" id="PTHR33164">
    <property type="entry name" value="TRANSCRIPTIONAL REGULATOR, MARR FAMILY"/>
    <property type="match status" value="1"/>
</dbReference>
<dbReference type="Proteomes" id="UP000076852">
    <property type="component" value="Chromosome 1"/>
</dbReference>
<accession>A0A160FJ69</accession>
<dbReference type="PANTHER" id="PTHR33164:SF105">
    <property type="entry name" value="TRANSCRIPTIONAL REPRESSOR PROTEIN-RELATED"/>
    <property type="match status" value="1"/>
</dbReference>
<dbReference type="RefSeq" id="WP_063495825.1">
    <property type="nucleotide sequence ID" value="NZ_CP014578.1"/>
</dbReference>
<dbReference type="EMBL" id="CP014578">
    <property type="protein sequence ID" value="ANB72389.1"/>
    <property type="molecule type" value="Genomic_DNA"/>
</dbReference>
<keyword evidence="6" id="KW-1185">Reference proteome</keyword>
<dbReference type="Gene3D" id="1.10.10.10">
    <property type="entry name" value="Winged helix-like DNA-binding domain superfamily/Winged helix DNA-binding domain"/>
    <property type="match status" value="1"/>
</dbReference>
<sequence>MTRNEDTLPNIDGLCNCLAARQASRYLTAVYDKALSPADLRITQFSILHKLVRSGSITMGELAGAIAMDRTTLTSNLKPLERDGLIDIVPSKEDRRAKQAAITKAGLARYKKALPLWSEVQSTFEGAYGKSPAARLRDALRAVLDSGFDPWADSVADADA</sequence>
<dbReference type="PROSITE" id="PS01117">
    <property type="entry name" value="HTH_MARR_1"/>
    <property type="match status" value="1"/>
</dbReference>
<dbReference type="SUPFAM" id="SSF46785">
    <property type="entry name" value="Winged helix' DNA-binding domain"/>
    <property type="match status" value="1"/>
</dbReference>
<evidence type="ECO:0000256" key="1">
    <source>
        <dbReference type="ARBA" id="ARBA00023015"/>
    </source>
</evidence>
<dbReference type="STRING" id="1804984.AYM40_08475"/>
<keyword evidence="2" id="KW-0238">DNA-binding</keyword>
<evidence type="ECO:0000313" key="6">
    <source>
        <dbReference type="Proteomes" id="UP000076852"/>
    </source>
</evidence>
<dbReference type="GO" id="GO:0003700">
    <property type="term" value="F:DNA-binding transcription factor activity"/>
    <property type="evidence" value="ECO:0007669"/>
    <property type="project" value="InterPro"/>
</dbReference>
<dbReference type="OrthoDB" id="119252at2"/>
<protein>
    <submittedName>
        <fullName evidence="5">MarR family transcriptional regulator</fullName>
    </submittedName>
</protein>
<dbReference type="InterPro" id="IPR036390">
    <property type="entry name" value="WH_DNA-bd_sf"/>
</dbReference>
<dbReference type="PROSITE" id="PS50995">
    <property type="entry name" value="HTH_MARR_2"/>
    <property type="match status" value="1"/>
</dbReference>
<keyword evidence="3" id="KW-0804">Transcription</keyword>
<organism evidence="5 6">
    <name type="scientific">Paraburkholderia phytofirmans OLGA172</name>
    <dbReference type="NCBI Taxonomy" id="1417228"/>
    <lineage>
        <taxon>Bacteria</taxon>
        <taxon>Pseudomonadati</taxon>
        <taxon>Pseudomonadota</taxon>
        <taxon>Betaproteobacteria</taxon>
        <taxon>Burkholderiales</taxon>
        <taxon>Burkholderiaceae</taxon>
        <taxon>Paraburkholderia</taxon>
    </lineage>
</organism>
<evidence type="ECO:0000259" key="4">
    <source>
        <dbReference type="PROSITE" id="PS50995"/>
    </source>
</evidence>
<dbReference type="InterPro" id="IPR000835">
    <property type="entry name" value="HTH_MarR-typ"/>
</dbReference>
<evidence type="ECO:0000256" key="2">
    <source>
        <dbReference type="ARBA" id="ARBA00023125"/>
    </source>
</evidence>
<dbReference type="InterPro" id="IPR036388">
    <property type="entry name" value="WH-like_DNA-bd_sf"/>
</dbReference>
<gene>
    <name evidence="5" type="ORF">AYM40_08475</name>
</gene>
<dbReference type="AlphaFoldDB" id="A0A160FJ69"/>
<reference evidence="5 6" key="1">
    <citation type="journal article" date="2016" name="Gene">
        <title>PacBio SMRT assembly of a complex multi-replicon genome reveals chlorocatechol degradative operon in a region of genome plasticity.</title>
        <authorList>
            <person name="Ricker N."/>
            <person name="Shen S.Y."/>
            <person name="Goordial J."/>
            <person name="Jin S."/>
            <person name="Fulthorpe R.R."/>
        </authorList>
    </citation>
    <scope>NUCLEOTIDE SEQUENCE [LARGE SCALE GENOMIC DNA]</scope>
    <source>
        <strain evidence="5 6">OLGA172</strain>
    </source>
</reference>
<proteinExistence type="predicted"/>
<keyword evidence="1" id="KW-0805">Transcription regulation</keyword>
<feature type="domain" description="HTH marR-type" evidence="4">
    <location>
        <begin position="1"/>
        <end position="145"/>
    </location>
</feature>
<dbReference type="InterPro" id="IPR039422">
    <property type="entry name" value="MarR/SlyA-like"/>
</dbReference>
<dbReference type="KEGG" id="buz:AYM40_08475"/>
<dbReference type="Pfam" id="PF01047">
    <property type="entry name" value="MarR"/>
    <property type="match status" value="1"/>
</dbReference>
<name>A0A160FJ69_9BURK</name>
<dbReference type="SMART" id="SM00347">
    <property type="entry name" value="HTH_MARR"/>
    <property type="match status" value="1"/>
</dbReference>
<dbReference type="GO" id="GO:0006950">
    <property type="term" value="P:response to stress"/>
    <property type="evidence" value="ECO:0007669"/>
    <property type="project" value="TreeGrafter"/>
</dbReference>
<dbReference type="GO" id="GO:0003677">
    <property type="term" value="F:DNA binding"/>
    <property type="evidence" value="ECO:0007669"/>
    <property type="project" value="UniProtKB-KW"/>
</dbReference>
<dbReference type="InterPro" id="IPR023187">
    <property type="entry name" value="Tscrpt_reg_MarR-type_CS"/>
</dbReference>
<evidence type="ECO:0000313" key="5">
    <source>
        <dbReference type="EMBL" id="ANB72389.1"/>
    </source>
</evidence>
<evidence type="ECO:0000256" key="3">
    <source>
        <dbReference type="ARBA" id="ARBA00023163"/>
    </source>
</evidence>
<dbReference type="PRINTS" id="PR00598">
    <property type="entry name" value="HTHMARR"/>
</dbReference>